<organism evidence="1 2">
    <name type="scientific">Candidatus Sulfotelmatobacter kueseliae</name>
    <dbReference type="NCBI Taxonomy" id="2042962"/>
    <lineage>
        <taxon>Bacteria</taxon>
        <taxon>Pseudomonadati</taxon>
        <taxon>Acidobacteriota</taxon>
        <taxon>Terriglobia</taxon>
        <taxon>Terriglobales</taxon>
        <taxon>Candidatus Korobacteraceae</taxon>
        <taxon>Candidatus Sulfotelmatobacter</taxon>
    </lineage>
</organism>
<dbReference type="Proteomes" id="UP000238701">
    <property type="component" value="Unassembled WGS sequence"/>
</dbReference>
<gene>
    <name evidence="1" type="ORF">SBA1_240002</name>
</gene>
<evidence type="ECO:0000313" key="2">
    <source>
        <dbReference type="Proteomes" id="UP000238701"/>
    </source>
</evidence>
<protein>
    <submittedName>
        <fullName evidence="1">Uncharacterized protein</fullName>
    </submittedName>
</protein>
<evidence type="ECO:0000313" key="1">
    <source>
        <dbReference type="EMBL" id="SPF39040.1"/>
    </source>
</evidence>
<sequence>MRRKYATFPRTIAKSACKKLMSTDALDTVALLGGCETNPANGVPSCYHESILGCQLPVLS</sequence>
<name>A0A2U3KHN6_9BACT</name>
<reference evidence="2" key="1">
    <citation type="submission" date="2018-02" db="EMBL/GenBank/DDBJ databases">
        <authorList>
            <person name="Hausmann B."/>
        </authorList>
    </citation>
    <scope>NUCLEOTIDE SEQUENCE [LARGE SCALE GENOMIC DNA]</scope>
    <source>
        <strain evidence="2">Peat soil MAG SbA1</strain>
    </source>
</reference>
<dbReference type="AlphaFoldDB" id="A0A2U3KHN6"/>
<accession>A0A2U3KHN6</accession>
<proteinExistence type="predicted"/>
<dbReference type="EMBL" id="OMOD01000116">
    <property type="protein sequence ID" value="SPF39040.1"/>
    <property type="molecule type" value="Genomic_DNA"/>
</dbReference>